<dbReference type="AlphaFoldDB" id="A0A3Q0IL38"/>
<dbReference type="PaxDb" id="121845-A0A3Q0IL38"/>
<gene>
    <name evidence="5" type="primary">LOC113466083</name>
</gene>
<dbReference type="Pfam" id="PF12583">
    <property type="entry name" value="TPPII_C"/>
    <property type="match status" value="1"/>
</dbReference>
<feature type="domain" description="Tripeptidyl peptidase II C-terminal" evidence="3">
    <location>
        <begin position="150"/>
        <end position="218"/>
    </location>
</feature>
<evidence type="ECO:0000259" key="3">
    <source>
        <dbReference type="Pfam" id="PF12583"/>
    </source>
</evidence>
<dbReference type="STRING" id="121845.A0A3Q0IL38"/>
<feature type="domain" description="Tripeptidyl peptidase II second Ig-like" evidence="2">
    <location>
        <begin position="1"/>
        <end position="104"/>
    </location>
</feature>
<sequence>MLHDAHKRLLASGDAFSEKYHVKLEKGDYTIRHQVRHEKKDLLEKLNDMPMTISQKLATPITVDIYTCVCQALTGGKKINSASIHPGNVICPIYIAPLTQDKLKNITGQYLTGSISYMKDETLKKVDTWPVKYYLSDISKKSSNSNGSNNKSDTKDKTKLEEFEESARDHKTTWLSKLEKGEAADKLFEELRTAHPTHVFIYSAMLQCLEPEAKKLLPGFTSEYKMEDDLRIIEVANLAIQAIDQTELLAFLGVKHDARPDAAKLKQQLERQKMVLVDALSRKGVAYCRILSSGLSPSLPDGHNISLESIDDLFATVQKFVDPVTDMKQSAYFGLWHAASFNHRGRLMRMLLKAMEEKSSKELVQCLLYASSGLEHVGPSVNSLLPVLFPPASALRPF</sequence>
<reference evidence="5" key="1">
    <citation type="submission" date="2025-08" db="UniProtKB">
        <authorList>
            <consortium name="RefSeq"/>
        </authorList>
    </citation>
    <scope>IDENTIFICATION</scope>
</reference>
<dbReference type="RefSeq" id="XP_026676996.1">
    <property type="nucleotide sequence ID" value="XM_026821195.1"/>
</dbReference>
<dbReference type="InterPro" id="IPR022229">
    <property type="entry name" value="TPPII_Ig-like-2"/>
</dbReference>
<feature type="compositionally biased region" description="Low complexity" evidence="1">
    <location>
        <begin position="141"/>
        <end position="151"/>
    </location>
</feature>
<dbReference type="KEGG" id="dci:113466083"/>
<dbReference type="Gene3D" id="1.25.40.710">
    <property type="match status" value="1"/>
</dbReference>
<dbReference type="Pfam" id="PF12580">
    <property type="entry name" value="TPPII"/>
    <property type="match status" value="1"/>
</dbReference>
<organism evidence="4 5">
    <name type="scientific">Diaphorina citri</name>
    <name type="common">Asian citrus psyllid</name>
    <dbReference type="NCBI Taxonomy" id="121845"/>
    <lineage>
        <taxon>Eukaryota</taxon>
        <taxon>Metazoa</taxon>
        <taxon>Ecdysozoa</taxon>
        <taxon>Arthropoda</taxon>
        <taxon>Hexapoda</taxon>
        <taxon>Insecta</taxon>
        <taxon>Pterygota</taxon>
        <taxon>Neoptera</taxon>
        <taxon>Paraneoptera</taxon>
        <taxon>Hemiptera</taxon>
        <taxon>Sternorrhyncha</taxon>
        <taxon>Psylloidea</taxon>
        <taxon>Psyllidae</taxon>
        <taxon>Diaphorininae</taxon>
        <taxon>Diaphorina</taxon>
    </lineage>
</organism>
<feature type="compositionally biased region" description="Basic and acidic residues" evidence="1">
    <location>
        <begin position="152"/>
        <end position="164"/>
    </location>
</feature>
<accession>A0A3Q0IL38</accession>
<dbReference type="Proteomes" id="UP000079169">
    <property type="component" value="Unplaced"/>
</dbReference>
<proteinExistence type="predicted"/>
<keyword evidence="4" id="KW-1185">Reference proteome</keyword>
<evidence type="ECO:0000313" key="4">
    <source>
        <dbReference type="Proteomes" id="UP000079169"/>
    </source>
</evidence>
<name>A0A3Q0IL38_DIACI</name>
<feature type="region of interest" description="Disordered" evidence="1">
    <location>
        <begin position="141"/>
        <end position="164"/>
    </location>
</feature>
<evidence type="ECO:0000256" key="1">
    <source>
        <dbReference type="SAM" id="MobiDB-lite"/>
    </source>
</evidence>
<evidence type="ECO:0000313" key="5">
    <source>
        <dbReference type="RefSeq" id="XP_026676996.1"/>
    </source>
</evidence>
<dbReference type="InterPro" id="IPR046939">
    <property type="entry name" value="TPPII_C_sf"/>
</dbReference>
<protein>
    <submittedName>
        <fullName evidence="5">Tripeptidyl-peptidase 2-like</fullName>
    </submittedName>
</protein>
<dbReference type="InterPro" id="IPR022232">
    <property type="entry name" value="TPPII_C_art"/>
</dbReference>
<evidence type="ECO:0000259" key="2">
    <source>
        <dbReference type="Pfam" id="PF12580"/>
    </source>
</evidence>
<dbReference type="GeneID" id="113466083"/>